<gene>
    <name evidence="8" type="ORF">CITCOLO1_LOCUS11859</name>
</gene>
<evidence type="ECO:0000256" key="2">
    <source>
        <dbReference type="ARBA" id="ARBA00010199"/>
    </source>
</evidence>
<name>A0ABP0YJL8_9ROSI</name>
<dbReference type="PANTHER" id="PTHR42893">
    <property type="entry name" value="PROTEIN DETOXIFICATION 44, CHLOROPLASTIC-RELATED"/>
    <property type="match status" value="1"/>
</dbReference>
<proteinExistence type="inferred from homology"/>
<feature type="transmembrane region" description="Helical" evidence="6">
    <location>
        <begin position="391"/>
        <end position="411"/>
    </location>
</feature>
<evidence type="ECO:0000256" key="5">
    <source>
        <dbReference type="ARBA" id="ARBA00023136"/>
    </source>
</evidence>
<evidence type="ECO:0000256" key="1">
    <source>
        <dbReference type="ARBA" id="ARBA00004141"/>
    </source>
</evidence>
<feature type="transmembrane region" description="Helical" evidence="6">
    <location>
        <begin position="497"/>
        <end position="520"/>
    </location>
</feature>
<feature type="transmembrane region" description="Helical" evidence="6">
    <location>
        <begin position="526"/>
        <end position="545"/>
    </location>
</feature>
<dbReference type="InterPro" id="IPR044644">
    <property type="entry name" value="DinF-like"/>
</dbReference>
<dbReference type="NCBIfam" id="TIGR00797">
    <property type="entry name" value="matE"/>
    <property type="match status" value="1"/>
</dbReference>
<evidence type="ECO:0000256" key="6">
    <source>
        <dbReference type="RuleBase" id="RU004914"/>
    </source>
</evidence>
<feature type="region of interest" description="Disordered" evidence="7">
    <location>
        <begin position="46"/>
        <end position="80"/>
    </location>
</feature>
<evidence type="ECO:0000313" key="8">
    <source>
        <dbReference type="EMBL" id="CAK9319840.1"/>
    </source>
</evidence>
<dbReference type="Pfam" id="PF01554">
    <property type="entry name" value="MatE"/>
    <property type="match status" value="2"/>
</dbReference>
<keyword evidence="4 6" id="KW-1133">Transmembrane helix</keyword>
<feature type="transmembrane region" description="Helical" evidence="6">
    <location>
        <begin position="432"/>
        <end position="457"/>
    </location>
</feature>
<feature type="transmembrane region" description="Helical" evidence="6">
    <location>
        <begin position="349"/>
        <end position="371"/>
    </location>
</feature>
<feature type="transmembrane region" description="Helical" evidence="6">
    <location>
        <begin position="299"/>
        <end position="328"/>
    </location>
</feature>
<keyword evidence="9" id="KW-1185">Reference proteome</keyword>
<feature type="transmembrane region" description="Helical" evidence="6">
    <location>
        <begin position="469"/>
        <end position="490"/>
    </location>
</feature>
<dbReference type="PANTHER" id="PTHR42893:SF46">
    <property type="entry name" value="PROTEIN DETOXIFICATION 44, CHLOROPLASTIC"/>
    <property type="match status" value="1"/>
</dbReference>
<dbReference type="InterPro" id="IPR002528">
    <property type="entry name" value="MATE_fam"/>
</dbReference>
<organism evidence="8 9">
    <name type="scientific">Citrullus colocynthis</name>
    <name type="common">colocynth</name>
    <dbReference type="NCBI Taxonomy" id="252529"/>
    <lineage>
        <taxon>Eukaryota</taxon>
        <taxon>Viridiplantae</taxon>
        <taxon>Streptophyta</taxon>
        <taxon>Embryophyta</taxon>
        <taxon>Tracheophyta</taxon>
        <taxon>Spermatophyta</taxon>
        <taxon>Magnoliopsida</taxon>
        <taxon>eudicotyledons</taxon>
        <taxon>Gunneridae</taxon>
        <taxon>Pentapetalae</taxon>
        <taxon>rosids</taxon>
        <taxon>fabids</taxon>
        <taxon>Cucurbitales</taxon>
        <taxon>Cucurbitaceae</taxon>
        <taxon>Benincaseae</taxon>
        <taxon>Citrullus</taxon>
    </lineage>
</organism>
<comment type="similarity">
    <text evidence="2 6">Belongs to the multi antimicrobial extrusion (MATE) (TC 2.A.66.1) family.</text>
</comment>
<comment type="subcellular location">
    <subcellularLocation>
        <location evidence="1">Membrane</location>
        <topology evidence="1">Multi-pass membrane protein</topology>
    </subcellularLocation>
</comment>
<evidence type="ECO:0000256" key="4">
    <source>
        <dbReference type="ARBA" id="ARBA00022989"/>
    </source>
</evidence>
<evidence type="ECO:0000313" key="9">
    <source>
        <dbReference type="Proteomes" id="UP001642487"/>
    </source>
</evidence>
<accession>A0ABP0YJL8</accession>
<reference evidence="8 9" key="1">
    <citation type="submission" date="2024-03" db="EMBL/GenBank/DDBJ databases">
        <authorList>
            <person name="Gkanogiannis A."/>
            <person name="Becerra Lopez-Lavalle L."/>
        </authorList>
    </citation>
    <scope>NUCLEOTIDE SEQUENCE [LARGE SCALE GENOMIC DNA]</scope>
</reference>
<keyword evidence="5 6" id="KW-0472">Membrane</keyword>
<keyword evidence="3 6" id="KW-0812">Transmembrane</keyword>
<evidence type="ECO:0000256" key="3">
    <source>
        <dbReference type="ARBA" id="ARBA00022692"/>
    </source>
</evidence>
<dbReference type="Proteomes" id="UP001642487">
    <property type="component" value="Chromosome 4"/>
</dbReference>
<protein>
    <recommendedName>
        <fullName evidence="6">Protein DETOXIFICATION</fullName>
    </recommendedName>
    <alternativeName>
        <fullName evidence="6">Multidrug and toxic compound extrusion protein</fullName>
    </alternativeName>
</protein>
<sequence>MATGLSIYVPCFNTDANLSSKCQFLPRIANCEVRFRYFPKASFQKNRTTTSSLKSPPEEPKSTASSDQVRRNRPDKNSSNSFLSASVVSVPLLNRFRDAVFKFDKLALDILAIALPAALALAADPIASLIDTAFVGHIGSTELAAVGVSASVFNLVSKLFNVPLLNITTSFVAEEQALINTNEKNIVQINIDGIEDEENQEKKLLSSVSTSLALATGLGIAEAVMLSLGSGTLMDIMGIPVDSSMRAPAEHFLSLRAFGAPPIVIALAAQGTFRGFKDTKTPLYATAAGNLLNAVLDPLLIFFCGFGIGGAAIATVISEYLIAFALLWRLNGDISFTLSSIDGGRIARYLRSGGLLMGRTLAVLVTLTLATSMAAREGPVPMAGYQICVQIWMAISLLTDALALAGQALLASSYTVQDYEHSRQVIYRTLQIGLISGISLAIILFLGFGAFSGLFSADAEVLEIARSGLLFVAGSQPVNALAFVVDGLYYGVSDFGYAAYSMVLVGLVSSIYLLAVTPAFGLPGVWSGLFLFMMLRLVAGIWRLGTKSGPWEMVFNEVDGKSD</sequence>
<dbReference type="CDD" id="cd13136">
    <property type="entry name" value="MATE_DinF_like"/>
    <property type="match status" value="1"/>
</dbReference>
<comment type="caution">
    <text evidence="6">Lacks conserved residue(s) required for the propagation of feature annotation.</text>
</comment>
<evidence type="ECO:0000256" key="7">
    <source>
        <dbReference type="SAM" id="MobiDB-lite"/>
    </source>
</evidence>
<dbReference type="EMBL" id="OZ021738">
    <property type="protein sequence ID" value="CAK9319840.1"/>
    <property type="molecule type" value="Genomic_DNA"/>
</dbReference>